<reference evidence="3" key="1">
    <citation type="journal article" date="2002" name="DNA Res.">
        <title>Complete genomic sequence of nitrogen-fixing symbiotic bacterium Bradyrhizobium japonicum USDA110.</title>
        <authorList>
            <person name="Kaneko T."/>
            <person name="Nakamura Y."/>
            <person name="Sato S."/>
            <person name="Minamisawa K."/>
            <person name="Uchiumi T."/>
            <person name="Sasamoto S."/>
            <person name="Watanabe A."/>
            <person name="Idesawa K."/>
            <person name="Iriguchi M."/>
            <person name="Kawashima K."/>
            <person name="Kohara M."/>
            <person name="Matsumoto M."/>
            <person name="Shimpo S."/>
            <person name="Tsuruoka H."/>
            <person name="Wada T."/>
            <person name="Yamada M."/>
            <person name="Tabata S."/>
        </authorList>
    </citation>
    <scope>NUCLEOTIDE SEQUENCE [LARGE SCALE GENOMIC DNA]</scope>
    <source>
        <strain evidence="3">JCM 10833 / BCRC 13528 / IAM 13628 / NBRC 14792 / USDA 110</strain>
    </source>
</reference>
<dbReference type="eggNOG" id="COG3631">
    <property type="taxonomic scope" value="Bacteria"/>
</dbReference>
<organism evidence="2 3">
    <name type="scientific">Bradyrhizobium diazoefficiens (strain JCM 10833 / BCRC 13528 / IAM 13628 / NBRC 14792 / USDA 110)</name>
    <dbReference type="NCBI Taxonomy" id="224911"/>
    <lineage>
        <taxon>Bacteria</taxon>
        <taxon>Pseudomonadati</taxon>
        <taxon>Pseudomonadota</taxon>
        <taxon>Alphaproteobacteria</taxon>
        <taxon>Hyphomicrobiales</taxon>
        <taxon>Nitrobacteraceae</taxon>
        <taxon>Bradyrhizobium</taxon>
    </lineage>
</organism>
<dbReference type="AlphaFoldDB" id="Q89EC3"/>
<feature type="domain" description="SnoaL-like" evidence="1">
    <location>
        <begin position="77"/>
        <end position="170"/>
    </location>
</feature>
<dbReference type="KEGG" id="bja:bll7164"/>
<gene>
    <name evidence="2" type="ordered locus">bll7164</name>
</gene>
<dbReference type="EnsemblBacteria" id="BAC52429">
    <property type="protein sequence ID" value="BAC52429"/>
    <property type="gene ID" value="BAC52429"/>
</dbReference>
<evidence type="ECO:0000259" key="1">
    <source>
        <dbReference type="Pfam" id="PF12680"/>
    </source>
</evidence>
<dbReference type="Proteomes" id="UP000002526">
    <property type="component" value="Chromosome"/>
</dbReference>
<dbReference type="STRING" id="224911.AAV28_33460"/>
<dbReference type="Gene3D" id="3.10.450.50">
    <property type="match status" value="1"/>
</dbReference>
<evidence type="ECO:0000313" key="3">
    <source>
        <dbReference type="Proteomes" id="UP000002526"/>
    </source>
</evidence>
<dbReference type="InterPro" id="IPR037401">
    <property type="entry name" value="SnoaL-like"/>
</dbReference>
<dbReference type="HOGENOM" id="CLU_1432026_0_0_5"/>
<dbReference type="Pfam" id="PF12680">
    <property type="entry name" value="SnoaL_2"/>
    <property type="match status" value="1"/>
</dbReference>
<dbReference type="EMBL" id="BA000040">
    <property type="protein sequence ID" value="BAC52429.1"/>
    <property type="molecule type" value="Genomic_DNA"/>
</dbReference>
<protein>
    <submittedName>
        <fullName evidence="2">Bll7164 protein</fullName>
    </submittedName>
</protein>
<dbReference type="InterPro" id="IPR032710">
    <property type="entry name" value="NTF2-like_dom_sf"/>
</dbReference>
<proteinExistence type="predicted"/>
<accession>Q89EC3</accession>
<sequence>MFERLFPREGRSLLLRFGPDEKGPGDAHRSGREPLDIFLRSAGRTPGAMSARPPLHRLLSDVCRGDRPMPDDHARLIRDLFAAYLANDRQRVSEALADDFRFTSPFDDDLDKATYFERCWRDTGWIARHEIERIFVVGDEAFVTYRCLATDGRSFRNTEFLSFAGGRIRRVEVYFGAAFQDGRFLPQPR</sequence>
<name>Q89EC3_BRADU</name>
<dbReference type="PATRIC" id="fig|224911.5.peg.7352"/>
<evidence type="ECO:0000313" key="2">
    <source>
        <dbReference type="EMBL" id="BAC52429.1"/>
    </source>
</evidence>
<dbReference type="SUPFAM" id="SSF54427">
    <property type="entry name" value="NTF2-like"/>
    <property type="match status" value="1"/>
</dbReference>
<keyword evidence="3" id="KW-1185">Reference proteome</keyword>
<dbReference type="InParanoid" id="Q89EC3"/>
<dbReference type="OrthoDB" id="4945579at2"/>